<protein>
    <submittedName>
        <fullName evidence="1">Uncharacterized protein</fullName>
    </submittedName>
</protein>
<dbReference type="Proteomes" id="UP001163321">
    <property type="component" value="Chromosome 8"/>
</dbReference>
<gene>
    <name evidence="1" type="ORF">PsorP6_003251</name>
</gene>
<accession>A0ACC0VJ01</accession>
<evidence type="ECO:0000313" key="2">
    <source>
        <dbReference type="Proteomes" id="UP001163321"/>
    </source>
</evidence>
<reference evidence="1 2" key="1">
    <citation type="journal article" date="2022" name="bioRxiv">
        <title>The genome of the oomycete Peronosclerospora sorghi, a cosmopolitan pathogen of maize and sorghum, is inflated with dispersed pseudogenes.</title>
        <authorList>
            <person name="Fletcher K."/>
            <person name="Martin F."/>
            <person name="Isakeit T."/>
            <person name="Cavanaugh K."/>
            <person name="Magill C."/>
            <person name="Michelmore R."/>
        </authorList>
    </citation>
    <scope>NUCLEOTIDE SEQUENCE [LARGE SCALE GENOMIC DNA]</scope>
    <source>
        <strain evidence="1">P6</strain>
    </source>
</reference>
<comment type="caution">
    <text evidence="1">The sequence shown here is derived from an EMBL/GenBank/DDBJ whole genome shotgun (WGS) entry which is preliminary data.</text>
</comment>
<keyword evidence="2" id="KW-1185">Reference proteome</keyword>
<organism evidence="1 2">
    <name type="scientific">Peronosclerospora sorghi</name>
    <dbReference type="NCBI Taxonomy" id="230839"/>
    <lineage>
        <taxon>Eukaryota</taxon>
        <taxon>Sar</taxon>
        <taxon>Stramenopiles</taxon>
        <taxon>Oomycota</taxon>
        <taxon>Peronosporomycetes</taxon>
        <taxon>Peronosporales</taxon>
        <taxon>Peronosporaceae</taxon>
        <taxon>Peronosclerospora</taxon>
    </lineage>
</organism>
<evidence type="ECO:0000313" key="1">
    <source>
        <dbReference type="EMBL" id="KAI9906475.1"/>
    </source>
</evidence>
<name>A0ACC0VJ01_9STRA</name>
<proteinExistence type="predicted"/>
<sequence length="155" mass="18085">MYFDSLALHEPTAQVKNLSEMFKLPFTLRGRNCPPQAFIDGKTGFHIRARASSRDKYYQLETHSDYKMVPTITFRAHAEKNTRVNCKTVSRCARLYGSTAQYACEKAVKRRLQPKQFRRSKKSGNHTCFFCSPGFFLETMEWRRFLARKPATNQT</sequence>
<dbReference type="EMBL" id="CM047587">
    <property type="protein sequence ID" value="KAI9906475.1"/>
    <property type="molecule type" value="Genomic_DNA"/>
</dbReference>